<proteinExistence type="predicted"/>
<evidence type="ECO:0000256" key="1">
    <source>
        <dbReference type="SAM" id="Phobius"/>
    </source>
</evidence>
<protein>
    <submittedName>
        <fullName evidence="2">Uncharacterized protein</fullName>
    </submittedName>
</protein>
<organism evidence="2 3">
    <name type="scientific">Fragilariopsis cylindrus CCMP1102</name>
    <dbReference type="NCBI Taxonomy" id="635003"/>
    <lineage>
        <taxon>Eukaryota</taxon>
        <taxon>Sar</taxon>
        <taxon>Stramenopiles</taxon>
        <taxon>Ochrophyta</taxon>
        <taxon>Bacillariophyta</taxon>
        <taxon>Bacillariophyceae</taxon>
        <taxon>Bacillariophycidae</taxon>
        <taxon>Bacillariales</taxon>
        <taxon>Bacillariaceae</taxon>
        <taxon>Fragilariopsis</taxon>
    </lineage>
</organism>
<evidence type="ECO:0000313" key="2">
    <source>
        <dbReference type="EMBL" id="OEU20324.1"/>
    </source>
</evidence>
<dbReference type="KEGG" id="fcy:FRACYDRAFT_236399"/>
<dbReference type="Proteomes" id="UP000095751">
    <property type="component" value="Unassembled WGS sequence"/>
</dbReference>
<reference evidence="2 3" key="1">
    <citation type="submission" date="2016-09" db="EMBL/GenBank/DDBJ databases">
        <title>Extensive genetic diversity and differential bi-allelic expression allows diatom success in the polar Southern Ocean.</title>
        <authorList>
            <consortium name="DOE Joint Genome Institute"/>
            <person name="Mock T."/>
            <person name="Otillar R.P."/>
            <person name="Strauss J."/>
            <person name="Dupont C."/>
            <person name="Frickenhaus S."/>
            <person name="Maumus F."/>
            <person name="Mcmullan M."/>
            <person name="Sanges R."/>
            <person name="Schmutz J."/>
            <person name="Toseland A."/>
            <person name="Valas R."/>
            <person name="Veluchamy A."/>
            <person name="Ward B.J."/>
            <person name="Allen A."/>
            <person name="Barry K."/>
            <person name="Falciatore A."/>
            <person name="Ferrante M."/>
            <person name="Fortunato A.E."/>
            <person name="Gloeckner G."/>
            <person name="Gruber A."/>
            <person name="Hipkin R."/>
            <person name="Janech M."/>
            <person name="Kroth P."/>
            <person name="Leese F."/>
            <person name="Lindquist E."/>
            <person name="Lyon B.R."/>
            <person name="Martin J."/>
            <person name="Mayer C."/>
            <person name="Parker M."/>
            <person name="Quesneville H."/>
            <person name="Raymond J."/>
            <person name="Uhlig C."/>
            <person name="Valentin K.U."/>
            <person name="Worden A.Z."/>
            <person name="Armbrust E.V."/>
            <person name="Bowler C."/>
            <person name="Green B."/>
            <person name="Moulton V."/>
            <person name="Van Oosterhout C."/>
            <person name="Grigoriev I."/>
        </authorList>
    </citation>
    <scope>NUCLEOTIDE SEQUENCE [LARGE SCALE GENOMIC DNA]</scope>
    <source>
        <strain evidence="2 3">CCMP1102</strain>
    </source>
</reference>
<sequence length="151" mass="17470">MSCRNDINQEIDTFNAITYGSLFFTFVCWFLRMFYMAKWQQNPEQGYKVLFGFAGVKFLLGILLATIFLPTCPNGCICDHYVQISTIYPAVVILISIWWAYLGMKYLALSRQVKQQEVVPVVELVDDDRDKNDDGDKNKLVGDYRDNIELV</sequence>
<keyword evidence="1" id="KW-0812">Transmembrane</keyword>
<keyword evidence="1" id="KW-1133">Transmembrane helix</keyword>
<dbReference type="OrthoDB" id="54956at2759"/>
<name>A0A1E7FQD3_9STRA</name>
<keyword evidence="1" id="KW-0472">Membrane</keyword>
<dbReference type="EMBL" id="KV784355">
    <property type="protein sequence ID" value="OEU20324.1"/>
    <property type="molecule type" value="Genomic_DNA"/>
</dbReference>
<accession>A0A1E7FQD3</accession>
<gene>
    <name evidence="2" type="ORF">FRACYDRAFT_236399</name>
</gene>
<dbReference type="AlphaFoldDB" id="A0A1E7FQD3"/>
<feature type="transmembrane region" description="Helical" evidence="1">
    <location>
        <begin position="47"/>
        <end position="69"/>
    </location>
</feature>
<feature type="transmembrane region" description="Helical" evidence="1">
    <location>
        <begin position="16"/>
        <end position="35"/>
    </location>
</feature>
<evidence type="ECO:0000313" key="3">
    <source>
        <dbReference type="Proteomes" id="UP000095751"/>
    </source>
</evidence>
<feature type="transmembrane region" description="Helical" evidence="1">
    <location>
        <begin position="81"/>
        <end position="102"/>
    </location>
</feature>
<dbReference type="InParanoid" id="A0A1E7FQD3"/>
<keyword evidence="3" id="KW-1185">Reference proteome</keyword>